<organism evidence="2">
    <name type="scientific">Cacopsylla melanoneura</name>
    <dbReference type="NCBI Taxonomy" id="428564"/>
    <lineage>
        <taxon>Eukaryota</taxon>
        <taxon>Metazoa</taxon>
        <taxon>Ecdysozoa</taxon>
        <taxon>Arthropoda</taxon>
        <taxon>Hexapoda</taxon>
        <taxon>Insecta</taxon>
        <taxon>Pterygota</taxon>
        <taxon>Neoptera</taxon>
        <taxon>Paraneoptera</taxon>
        <taxon>Hemiptera</taxon>
        <taxon>Sternorrhyncha</taxon>
        <taxon>Psylloidea</taxon>
        <taxon>Psyllidae</taxon>
        <taxon>Psyllinae</taxon>
        <taxon>Cacopsylla</taxon>
    </lineage>
</organism>
<dbReference type="EMBL" id="HBUF01096919">
    <property type="protein sequence ID" value="CAG6637097.1"/>
    <property type="molecule type" value="Transcribed_RNA"/>
</dbReference>
<feature type="transmembrane region" description="Helical" evidence="1">
    <location>
        <begin position="40"/>
        <end position="62"/>
    </location>
</feature>
<proteinExistence type="predicted"/>
<dbReference type="AlphaFoldDB" id="A0A8D8VVB5"/>
<sequence>MKRGARTPLRRLSSISSRSVIVTEPDVLASPASFTTRISYFPVVFLVVFLMTSLVTLSLVSISSSTNSLPFLNHLISGLGTPEYSASRVTVESLGTSRACRGRTMVGASNTRGFSMVVAFLSTRLARHSARPNVLTALTE</sequence>
<name>A0A8D8VVB5_9HEMI</name>
<reference evidence="2" key="1">
    <citation type="submission" date="2021-05" db="EMBL/GenBank/DDBJ databases">
        <authorList>
            <person name="Alioto T."/>
            <person name="Alioto T."/>
            <person name="Gomez Garrido J."/>
        </authorList>
    </citation>
    <scope>NUCLEOTIDE SEQUENCE</scope>
</reference>
<evidence type="ECO:0000313" key="2">
    <source>
        <dbReference type="EMBL" id="CAG6637097.1"/>
    </source>
</evidence>
<evidence type="ECO:0000256" key="1">
    <source>
        <dbReference type="SAM" id="Phobius"/>
    </source>
</evidence>
<accession>A0A8D8VVB5</accession>
<keyword evidence="1" id="KW-0472">Membrane</keyword>
<protein>
    <submittedName>
        <fullName evidence="2">Uncharacterized protein</fullName>
    </submittedName>
</protein>
<keyword evidence="1" id="KW-1133">Transmembrane helix</keyword>
<keyword evidence="1" id="KW-0812">Transmembrane</keyword>